<protein>
    <submittedName>
        <fullName evidence="2">GIN domain-containing protein</fullName>
    </submittedName>
</protein>
<evidence type="ECO:0000313" key="2">
    <source>
        <dbReference type="EMBL" id="MFD2891602.1"/>
    </source>
</evidence>
<evidence type="ECO:0000313" key="3">
    <source>
        <dbReference type="Proteomes" id="UP001597534"/>
    </source>
</evidence>
<dbReference type="RefSeq" id="WP_379811184.1">
    <property type="nucleotide sequence ID" value="NZ_JBHUPC010000012.1"/>
</dbReference>
<dbReference type="InterPro" id="IPR021255">
    <property type="entry name" value="DUF2807"/>
</dbReference>
<proteinExistence type="predicted"/>
<sequence>MKKITLFTLLLCSIITFAQKKEKIKGSKIITVSVKELEPYENIEIEDNLEIFLVKGDSPTLEIEADDNLHDAINYSVMGNTLRITSQKEVISAKKFSIRVNYNNNLKLVSVKGEAKLHALAAIELENITIKNYDRSASYLNADCNFFTLILNDKAEAELNLKAQNTILELSKDSELKALVASPEVKLDMYQNSDARIEGDAENVKMRIDNSSFLAASKFTTKSLDLTIEGYAKSEVNVVNDITISAAGKSEIRLFGEPQIEITKFSNTTTLYKKEL</sequence>
<dbReference type="Gene3D" id="2.160.20.120">
    <property type="match status" value="1"/>
</dbReference>
<organism evidence="2 3">
    <name type="scientific">Flavobacterium chuncheonense</name>
    <dbReference type="NCBI Taxonomy" id="2026653"/>
    <lineage>
        <taxon>Bacteria</taxon>
        <taxon>Pseudomonadati</taxon>
        <taxon>Bacteroidota</taxon>
        <taxon>Flavobacteriia</taxon>
        <taxon>Flavobacteriales</taxon>
        <taxon>Flavobacteriaceae</taxon>
        <taxon>Flavobacterium</taxon>
    </lineage>
</organism>
<dbReference type="Proteomes" id="UP001597534">
    <property type="component" value="Unassembled WGS sequence"/>
</dbReference>
<accession>A0ABW5YL06</accession>
<reference evidence="3" key="1">
    <citation type="journal article" date="2019" name="Int. J. Syst. Evol. Microbiol.">
        <title>The Global Catalogue of Microorganisms (GCM) 10K type strain sequencing project: providing services to taxonomists for standard genome sequencing and annotation.</title>
        <authorList>
            <consortium name="The Broad Institute Genomics Platform"/>
            <consortium name="The Broad Institute Genome Sequencing Center for Infectious Disease"/>
            <person name="Wu L."/>
            <person name="Ma J."/>
        </authorList>
    </citation>
    <scope>NUCLEOTIDE SEQUENCE [LARGE SCALE GENOMIC DNA]</scope>
    <source>
        <strain evidence="3">KCTC 22671</strain>
    </source>
</reference>
<dbReference type="Pfam" id="PF10988">
    <property type="entry name" value="DUF2807"/>
    <property type="match status" value="1"/>
</dbReference>
<gene>
    <name evidence="2" type="ORF">ACFS5J_06185</name>
</gene>
<keyword evidence="3" id="KW-1185">Reference proteome</keyword>
<name>A0ABW5YL06_9FLAO</name>
<evidence type="ECO:0000259" key="1">
    <source>
        <dbReference type="Pfam" id="PF10988"/>
    </source>
</evidence>
<comment type="caution">
    <text evidence="2">The sequence shown here is derived from an EMBL/GenBank/DDBJ whole genome shotgun (WGS) entry which is preliminary data.</text>
</comment>
<dbReference type="EMBL" id="JBHUPC010000012">
    <property type="protein sequence ID" value="MFD2891602.1"/>
    <property type="molecule type" value="Genomic_DNA"/>
</dbReference>
<feature type="domain" description="Putative auto-transporter adhesin head GIN" evidence="1">
    <location>
        <begin position="40"/>
        <end position="258"/>
    </location>
</feature>